<sequence>MNENKKIFLQIMNDNSDIAIATSIDNIPNIRYVSFYYSEKENKVYFMTFKNSPKTVDFSKNSNVTFSTVPKNDYNYVKATGILKKSEKTPEDLKDAFCSKLPDAKMMIEQGKGFIEVYEISFSTAVISLNRMKTEIINL</sequence>
<name>A0A0M1VUS5_FUSVC</name>
<feature type="domain" description="Pyridoxamine 5'-phosphate oxidase-like" evidence="1">
    <location>
        <begin position="14"/>
        <end position="128"/>
    </location>
</feature>
<evidence type="ECO:0000259" key="1">
    <source>
        <dbReference type="Pfam" id="PF22696"/>
    </source>
</evidence>
<dbReference type="SUPFAM" id="SSF50475">
    <property type="entry name" value="FMN-binding split barrel"/>
    <property type="match status" value="1"/>
</dbReference>
<protein>
    <recommendedName>
        <fullName evidence="1">Pyridoxamine 5'-phosphate oxidase-like domain-containing protein</fullName>
    </recommendedName>
</protein>
<evidence type="ECO:0000313" key="3">
    <source>
        <dbReference type="Proteomes" id="UP000004925"/>
    </source>
</evidence>
<dbReference type="Gene3D" id="2.30.110.10">
    <property type="entry name" value="Electron Transport, Fmn-binding Protein, Chain A"/>
    <property type="match status" value="1"/>
</dbReference>
<dbReference type="InterPro" id="IPR055196">
    <property type="entry name" value="Putative_PNPOx_2"/>
</dbReference>
<dbReference type="RefSeq" id="WP_008803089.1">
    <property type="nucleotide sequence ID" value="NZ_KQ235737.1"/>
</dbReference>
<dbReference type="EMBL" id="ACDE02000019">
    <property type="protein sequence ID" value="EEO40420.1"/>
    <property type="molecule type" value="Genomic_DNA"/>
</dbReference>
<proteinExistence type="predicted"/>
<dbReference type="InterPro" id="IPR012349">
    <property type="entry name" value="Split_barrel_FMN-bd"/>
</dbReference>
<dbReference type="Pfam" id="PF22696">
    <property type="entry name" value="Putative_PNPOx_2"/>
    <property type="match status" value="1"/>
</dbReference>
<accession>A0A0M1VUS5</accession>
<comment type="caution">
    <text evidence="2">The sequence shown here is derived from an EMBL/GenBank/DDBJ whole genome shotgun (WGS) entry which is preliminary data.</text>
</comment>
<gene>
    <name evidence="2" type="ORF">FSCG_01133</name>
</gene>
<dbReference type="AlphaFoldDB" id="A0A0M1VUS5"/>
<dbReference type="Proteomes" id="UP000004925">
    <property type="component" value="Unassembled WGS sequence"/>
</dbReference>
<dbReference type="eggNOG" id="ENOG5030PYD">
    <property type="taxonomic scope" value="Bacteria"/>
</dbReference>
<reference evidence="2 3" key="1">
    <citation type="submission" date="2011-10" db="EMBL/GenBank/DDBJ databases">
        <title>The Genome Sequence of Fusobacterium sp. 4_1_13.</title>
        <authorList>
            <consortium name="The Broad Institute Genome Sequencing Platform"/>
            <person name="Earl A."/>
            <person name="Ward D."/>
            <person name="Feldgarden M."/>
            <person name="Gevers D."/>
            <person name="Strauss J."/>
            <person name="Ambrose C."/>
            <person name="Allen-Vercoe E."/>
            <person name="Young S.K."/>
            <person name="Zeng Q."/>
            <person name="Gargeya S."/>
            <person name="Fitzgerald M."/>
            <person name="Haas B."/>
            <person name="Abouelleil A."/>
            <person name="Alvarado L."/>
            <person name="Arachchi H.M."/>
            <person name="Berlin A."/>
            <person name="Brown A."/>
            <person name="Chapman S.B."/>
            <person name="Chen Z."/>
            <person name="Dunbar C."/>
            <person name="Freedman E."/>
            <person name="Gearin G."/>
            <person name="Goldberg J."/>
            <person name="Griggs A."/>
            <person name="Gujja S."/>
            <person name="Heiman D."/>
            <person name="Howarth C."/>
            <person name="Larson L."/>
            <person name="Lui A."/>
            <person name="MacDonald P.J."/>
            <person name="Montmayeur A."/>
            <person name="Murphy C."/>
            <person name="Neiman D."/>
            <person name="Pearson M."/>
            <person name="Priest M."/>
            <person name="Roberts A."/>
            <person name="Saif S."/>
            <person name="Shea T."/>
            <person name="Shenoy N."/>
            <person name="Sisk P."/>
            <person name="Stolte C."/>
            <person name="Sykes S."/>
            <person name="Wortman J."/>
            <person name="Nusbaum C."/>
            <person name="Birren B."/>
        </authorList>
    </citation>
    <scope>NUCLEOTIDE SEQUENCE [LARGE SCALE GENOMIC DNA]</scope>
    <source>
        <strain evidence="2 3">4_1_13</strain>
    </source>
</reference>
<organism evidence="2 3">
    <name type="scientific">Fusobacterium vincentii 4_1_13</name>
    <dbReference type="NCBI Taxonomy" id="469606"/>
    <lineage>
        <taxon>Bacteria</taxon>
        <taxon>Fusobacteriati</taxon>
        <taxon>Fusobacteriota</taxon>
        <taxon>Fusobacteriia</taxon>
        <taxon>Fusobacteriales</taxon>
        <taxon>Fusobacteriaceae</taxon>
        <taxon>Fusobacterium</taxon>
    </lineage>
</organism>
<dbReference type="HOGENOM" id="CLU_149966_0_0_0"/>
<evidence type="ECO:0000313" key="2">
    <source>
        <dbReference type="EMBL" id="EEO40420.1"/>
    </source>
</evidence>